<organism evidence="4 5">
    <name type="scientific">Anopheles melas</name>
    <dbReference type="NCBI Taxonomy" id="34690"/>
    <lineage>
        <taxon>Eukaryota</taxon>
        <taxon>Metazoa</taxon>
        <taxon>Ecdysozoa</taxon>
        <taxon>Arthropoda</taxon>
        <taxon>Hexapoda</taxon>
        <taxon>Insecta</taxon>
        <taxon>Pterygota</taxon>
        <taxon>Neoptera</taxon>
        <taxon>Endopterygota</taxon>
        <taxon>Diptera</taxon>
        <taxon>Nematocera</taxon>
        <taxon>Culicoidea</taxon>
        <taxon>Culicidae</taxon>
        <taxon>Anophelinae</taxon>
        <taxon>Anopheles</taxon>
    </lineage>
</organism>
<dbReference type="VEuPathDB" id="VectorBase:AMEC000419"/>
<dbReference type="EnsemblMetazoa" id="AMEC000419-RA">
    <property type="protein sequence ID" value="AMEC000419-PA"/>
    <property type="gene ID" value="AMEC000419"/>
</dbReference>
<protein>
    <submittedName>
        <fullName evidence="4">EST1_DNA_bind domain-containing protein</fullName>
    </submittedName>
</protein>
<reference evidence="4" key="2">
    <citation type="submission" date="2020-05" db="UniProtKB">
        <authorList>
            <consortium name="EnsemblMetazoa"/>
        </authorList>
    </citation>
    <scope>IDENTIFICATION</scope>
    <source>
        <strain evidence="4">CM1001059</strain>
    </source>
</reference>
<name>A0A182TDL9_9DIPT</name>
<dbReference type="GO" id="GO:0005697">
    <property type="term" value="C:telomerase holoenzyme complex"/>
    <property type="evidence" value="ECO:0007669"/>
    <property type="project" value="TreeGrafter"/>
</dbReference>
<evidence type="ECO:0000313" key="4">
    <source>
        <dbReference type="EnsemblMetazoa" id="AMEC000419-PA"/>
    </source>
</evidence>
<reference evidence="5" key="1">
    <citation type="submission" date="2014-01" db="EMBL/GenBank/DDBJ databases">
        <title>The Genome Sequence of Anopheles melas CM1001059_A (V2).</title>
        <authorList>
            <consortium name="The Broad Institute Genomics Platform"/>
            <person name="Neafsey D.E."/>
            <person name="Besansky N."/>
            <person name="Howell P."/>
            <person name="Walton C."/>
            <person name="Young S.K."/>
            <person name="Zeng Q."/>
            <person name="Gargeya S."/>
            <person name="Fitzgerald M."/>
            <person name="Haas B."/>
            <person name="Abouelleil A."/>
            <person name="Allen A.W."/>
            <person name="Alvarado L."/>
            <person name="Arachchi H.M."/>
            <person name="Berlin A.M."/>
            <person name="Chapman S.B."/>
            <person name="Gainer-Dewar J."/>
            <person name="Goldberg J."/>
            <person name="Griggs A."/>
            <person name="Gujja S."/>
            <person name="Hansen M."/>
            <person name="Howarth C."/>
            <person name="Imamovic A."/>
            <person name="Ireland A."/>
            <person name="Larimer J."/>
            <person name="McCowan C."/>
            <person name="Murphy C."/>
            <person name="Pearson M."/>
            <person name="Poon T.W."/>
            <person name="Priest M."/>
            <person name="Roberts A."/>
            <person name="Saif S."/>
            <person name="Shea T."/>
            <person name="Sisk P."/>
            <person name="Sykes S."/>
            <person name="Wortman J."/>
            <person name="Nusbaum C."/>
            <person name="Birren B."/>
        </authorList>
    </citation>
    <scope>NUCLEOTIDE SEQUENCE [LARGE SCALE GENOMIC DNA]</scope>
    <source>
        <strain evidence="5">CM1001059</strain>
    </source>
</reference>
<evidence type="ECO:0000256" key="1">
    <source>
        <dbReference type="ARBA" id="ARBA00023161"/>
    </source>
</evidence>
<dbReference type="STRING" id="34690.A0A182TDL9"/>
<dbReference type="Pfam" id="PF10373">
    <property type="entry name" value="EST1_DNA_bind"/>
    <property type="match status" value="1"/>
</dbReference>
<feature type="region of interest" description="Disordered" evidence="2">
    <location>
        <begin position="239"/>
        <end position="331"/>
    </location>
</feature>
<dbReference type="GO" id="GO:0042162">
    <property type="term" value="F:telomeric DNA binding"/>
    <property type="evidence" value="ECO:0007669"/>
    <property type="project" value="TreeGrafter"/>
</dbReference>
<evidence type="ECO:0000259" key="3">
    <source>
        <dbReference type="Pfam" id="PF10373"/>
    </source>
</evidence>
<keyword evidence="1" id="KW-0866">Nonsense-mediated mRNA decay</keyword>
<dbReference type="PANTHER" id="PTHR15696">
    <property type="entry name" value="SMG-7 SUPPRESSOR WITH MORPHOLOGICAL EFFECT ON GENITALIA PROTEIN 7"/>
    <property type="match status" value="1"/>
</dbReference>
<keyword evidence="5" id="KW-1185">Reference proteome</keyword>
<dbReference type="AlphaFoldDB" id="A0A182TDL9"/>
<dbReference type="InterPro" id="IPR011990">
    <property type="entry name" value="TPR-like_helical_dom_sf"/>
</dbReference>
<dbReference type="GO" id="GO:0000184">
    <property type="term" value="P:nuclear-transcribed mRNA catabolic process, nonsense-mediated decay"/>
    <property type="evidence" value="ECO:0007669"/>
    <property type="project" value="UniProtKB-KW"/>
</dbReference>
<accession>A0A182TDL9</accession>
<feature type="compositionally biased region" description="Basic and acidic residues" evidence="2">
    <location>
        <begin position="299"/>
        <end position="329"/>
    </location>
</feature>
<evidence type="ECO:0000256" key="2">
    <source>
        <dbReference type="SAM" id="MobiDB-lite"/>
    </source>
</evidence>
<dbReference type="Proteomes" id="UP000075902">
    <property type="component" value="Unassembled WGS sequence"/>
</dbReference>
<feature type="domain" description="DNA/RNA-binding" evidence="3">
    <location>
        <begin position="13"/>
        <end position="159"/>
    </location>
</feature>
<dbReference type="InterPro" id="IPR045153">
    <property type="entry name" value="Est1/Ebs1-like"/>
</dbReference>
<dbReference type="GO" id="GO:0070034">
    <property type="term" value="F:telomerase RNA binding"/>
    <property type="evidence" value="ECO:0007669"/>
    <property type="project" value="TreeGrafter"/>
</dbReference>
<dbReference type="PANTHER" id="PTHR15696:SF0">
    <property type="entry name" value="TELOMERASE-BINDING PROTEIN EST1A"/>
    <property type="match status" value="1"/>
</dbReference>
<dbReference type="SUPFAM" id="SSF48452">
    <property type="entry name" value="TPR-like"/>
    <property type="match status" value="1"/>
</dbReference>
<dbReference type="InterPro" id="IPR018834">
    <property type="entry name" value="DNA/RNA-bd_Est1-type"/>
</dbReference>
<proteinExistence type="predicted"/>
<sequence length="379" mass="41808">MYTSTTGQETRSELQECALSSGLLMFGILLERFIRLIQDALDASEGSAKDPDNGDHGASETPKLILPEDAKVILPAIKVWCDWMMSNTDTWNPPPCCADYKIGKSNAHDPWSELAVLMNILKRLDTNRSILSVEQNEGYENVRLPEDITLAGFTPLMYYDPEPIFVHPECDMEEAQNVLRIQKLLYFGTDRLCHCEPPVLRREQGAPRGMVEGGAQFYSVVQNRTARLSDMDILLESYSDDEELEPATDGVRASGDLPKSVEQHQGSGAVGDPSTPSADSGVLSGSSSSSISNGPSSLETRKLLRRKDELERKQRMQEKHSQRVQHEAEQSIIAGPGARALALRSRRSLSCASYPAVVALAAGTLVRWLTCAWDGQARQ</sequence>
<evidence type="ECO:0000313" key="5">
    <source>
        <dbReference type="Proteomes" id="UP000075902"/>
    </source>
</evidence>
<feature type="compositionally biased region" description="Low complexity" evidence="2">
    <location>
        <begin position="277"/>
        <end position="298"/>
    </location>
</feature>